<evidence type="ECO:0000313" key="1">
    <source>
        <dbReference type="EMBL" id="RYR28887.1"/>
    </source>
</evidence>
<keyword evidence="2" id="KW-1185">Reference proteome</keyword>
<evidence type="ECO:0008006" key="3">
    <source>
        <dbReference type="Google" id="ProtNLM"/>
    </source>
</evidence>
<evidence type="ECO:0000313" key="2">
    <source>
        <dbReference type="Proteomes" id="UP000289738"/>
    </source>
</evidence>
<organism evidence="1 2">
    <name type="scientific">Arachis hypogaea</name>
    <name type="common">Peanut</name>
    <dbReference type="NCBI Taxonomy" id="3818"/>
    <lineage>
        <taxon>Eukaryota</taxon>
        <taxon>Viridiplantae</taxon>
        <taxon>Streptophyta</taxon>
        <taxon>Embryophyta</taxon>
        <taxon>Tracheophyta</taxon>
        <taxon>Spermatophyta</taxon>
        <taxon>Magnoliopsida</taxon>
        <taxon>eudicotyledons</taxon>
        <taxon>Gunneridae</taxon>
        <taxon>Pentapetalae</taxon>
        <taxon>rosids</taxon>
        <taxon>fabids</taxon>
        <taxon>Fabales</taxon>
        <taxon>Fabaceae</taxon>
        <taxon>Papilionoideae</taxon>
        <taxon>50 kb inversion clade</taxon>
        <taxon>dalbergioids sensu lato</taxon>
        <taxon>Dalbergieae</taxon>
        <taxon>Pterocarpus clade</taxon>
        <taxon>Arachis</taxon>
    </lineage>
</organism>
<dbReference type="Proteomes" id="UP000289738">
    <property type="component" value="Chromosome B01"/>
</dbReference>
<comment type="caution">
    <text evidence="1">The sequence shown here is derived from an EMBL/GenBank/DDBJ whole genome shotgun (WGS) entry which is preliminary data.</text>
</comment>
<dbReference type="EMBL" id="SDMP01000011">
    <property type="protein sequence ID" value="RYR28887.1"/>
    <property type="molecule type" value="Genomic_DNA"/>
</dbReference>
<gene>
    <name evidence="1" type="ORF">Ahy_B01g053101</name>
</gene>
<accession>A0A445AR18</accession>
<sequence length="127" mass="14714">MWVLNTKKGDDDCSKYVTIEFCQEGMIFMYSSLRMDSFEIPCEHIVKVLVHIDICDISQSLIKEVKSTLHEPSGFTRDAVVISHQSVLMDYKLQKSLKRHVTLLWGCAHLTRLQMKPVNNLSEVWLN</sequence>
<proteinExistence type="predicted"/>
<reference evidence="1 2" key="1">
    <citation type="submission" date="2019-01" db="EMBL/GenBank/DDBJ databases">
        <title>Sequencing of cultivated peanut Arachis hypogaea provides insights into genome evolution and oil improvement.</title>
        <authorList>
            <person name="Chen X."/>
        </authorList>
    </citation>
    <scope>NUCLEOTIDE SEQUENCE [LARGE SCALE GENOMIC DNA]</scope>
    <source>
        <strain evidence="2">cv. Fuhuasheng</strain>
        <tissue evidence="1">Leaves</tissue>
    </source>
</reference>
<protein>
    <recommendedName>
        <fullName evidence="3">SWIM-type domain-containing protein</fullName>
    </recommendedName>
</protein>
<dbReference type="AlphaFoldDB" id="A0A445AR18"/>
<name>A0A445AR18_ARAHY</name>